<evidence type="ECO:0000313" key="2">
    <source>
        <dbReference type="RefSeq" id="XP_008224268.2"/>
    </source>
</evidence>
<dbReference type="GeneID" id="103324009"/>
<protein>
    <submittedName>
        <fullName evidence="2">Protein NETWORKED 1A-like</fullName>
    </submittedName>
</protein>
<reference evidence="2" key="2">
    <citation type="submission" date="2025-08" db="UniProtKB">
        <authorList>
            <consortium name="RefSeq"/>
        </authorList>
    </citation>
    <scope>IDENTIFICATION</scope>
</reference>
<evidence type="ECO:0000313" key="1">
    <source>
        <dbReference type="Proteomes" id="UP000694861"/>
    </source>
</evidence>
<proteinExistence type="predicted"/>
<keyword evidence="1" id="KW-1185">Reference proteome</keyword>
<organism evidence="1 2">
    <name type="scientific">Prunus mume</name>
    <name type="common">Japanese apricot</name>
    <name type="synonym">Armeniaca mume</name>
    <dbReference type="NCBI Taxonomy" id="102107"/>
    <lineage>
        <taxon>Eukaryota</taxon>
        <taxon>Viridiplantae</taxon>
        <taxon>Streptophyta</taxon>
        <taxon>Embryophyta</taxon>
        <taxon>Tracheophyta</taxon>
        <taxon>Spermatophyta</taxon>
        <taxon>Magnoliopsida</taxon>
        <taxon>eudicotyledons</taxon>
        <taxon>Gunneridae</taxon>
        <taxon>Pentapetalae</taxon>
        <taxon>rosids</taxon>
        <taxon>fabids</taxon>
        <taxon>Rosales</taxon>
        <taxon>Rosaceae</taxon>
        <taxon>Amygdaloideae</taxon>
        <taxon>Amygdaleae</taxon>
        <taxon>Prunus</taxon>
    </lineage>
</organism>
<name>A0ABM0NG10_PRUMU</name>
<reference evidence="1" key="1">
    <citation type="journal article" date="2012" name="Nat. Commun.">
        <title>The genome of Prunus mume.</title>
        <authorList>
            <person name="Zhang Q."/>
            <person name="Chen W."/>
            <person name="Sun L."/>
            <person name="Zhao F."/>
            <person name="Huang B."/>
            <person name="Yang W."/>
            <person name="Tao Y."/>
            <person name="Wang J."/>
            <person name="Yuan Z."/>
            <person name="Fan G."/>
            <person name="Xing Z."/>
            <person name="Han C."/>
            <person name="Pan H."/>
            <person name="Zhong X."/>
            <person name="Shi W."/>
            <person name="Liang X."/>
            <person name="Du D."/>
            <person name="Sun F."/>
            <person name="Xu Z."/>
            <person name="Hao R."/>
            <person name="Lv T."/>
            <person name="Lv Y."/>
            <person name="Zheng Z."/>
            <person name="Sun M."/>
            <person name="Luo L."/>
            <person name="Cai M."/>
            <person name="Gao Y."/>
            <person name="Wang J."/>
            <person name="Yin Y."/>
            <person name="Xu X."/>
            <person name="Cheng T."/>
            <person name="Wang J."/>
        </authorList>
    </citation>
    <scope>NUCLEOTIDE SEQUENCE [LARGE SCALE GENOMIC DNA]</scope>
</reference>
<sequence>MRIGAYPMRIVSDCVSDTGYGPKSAYPCFLVENAMSLFFGWGKRCVVLLSHVQTIWREIQLFFQSSLLLPHTHSLSFFLIPILILSLCAILQFCNSRSQKILRVKDERRRNLQRTPPANAIIGHWIAGVELEQMKERVSSLEGEVGGLMAQLSAYVPVVASLRENVASLQHNAVLRTKLLVESNQQYKDIEPQNYLRQKSCQDSREDRSILVPDGISELEKMQTMIKEVEKMFVEETERLAIEAVEKAMVEEMERIATQESTKNSNIKVEVSVEIEELKSEGTSLQGKGSKSEELKLVNEFTDENLKLQRMKSDNGTSMKDIPLDHVSDCSFYGRSGRDNGGADDQMLELWETAEQHCRQDPVTSEI</sequence>
<dbReference type="RefSeq" id="XP_008224268.2">
    <property type="nucleotide sequence ID" value="XM_008226046.2"/>
</dbReference>
<accession>A0ABM0NG10</accession>
<dbReference type="Proteomes" id="UP000694861">
    <property type="component" value="Linkage group LG2"/>
</dbReference>
<gene>
    <name evidence="2" type="primary">LOC103324009</name>
</gene>